<protein>
    <submittedName>
        <fullName evidence="1">Uncharacterized protein</fullName>
    </submittedName>
</protein>
<gene>
    <name evidence="1" type="ORF">BINO364_LOCUS1518</name>
</gene>
<feature type="non-terminal residue" evidence="1">
    <location>
        <position position="69"/>
    </location>
</feature>
<name>A0A8J9U619_9NEOP</name>
<accession>A0A8J9U619</accession>
<proteinExistence type="predicted"/>
<dbReference type="EMBL" id="OV170221">
    <property type="protein sequence ID" value="CAH0714472.1"/>
    <property type="molecule type" value="Genomic_DNA"/>
</dbReference>
<organism evidence="1 2">
    <name type="scientific">Brenthis ino</name>
    <name type="common">lesser marbled fritillary</name>
    <dbReference type="NCBI Taxonomy" id="405034"/>
    <lineage>
        <taxon>Eukaryota</taxon>
        <taxon>Metazoa</taxon>
        <taxon>Ecdysozoa</taxon>
        <taxon>Arthropoda</taxon>
        <taxon>Hexapoda</taxon>
        <taxon>Insecta</taxon>
        <taxon>Pterygota</taxon>
        <taxon>Neoptera</taxon>
        <taxon>Endopterygota</taxon>
        <taxon>Lepidoptera</taxon>
        <taxon>Glossata</taxon>
        <taxon>Ditrysia</taxon>
        <taxon>Papilionoidea</taxon>
        <taxon>Nymphalidae</taxon>
        <taxon>Heliconiinae</taxon>
        <taxon>Argynnini</taxon>
        <taxon>Brenthis</taxon>
    </lineage>
</organism>
<evidence type="ECO:0000313" key="1">
    <source>
        <dbReference type="EMBL" id="CAH0714472.1"/>
    </source>
</evidence>
<dbReference type="AlphaFoldDB" id="A0A8J9U619"/>
<reference evidence="1" key="1">
    <citation type="submission" date="2021-12" db="EMBL/GenBank/DDBJ databases">
        <authorList>
            <person name="Martin H S."/>
        </authorList>
    </citation>
    <scope>NUCLEOTIDE SEQUENCE</scope>
</reference>
<dbReference type="Proteomes" id="UP000838878">
    <property type="component" value="Chromosome 1"/>
</dbReference>
<evidence type="ECO:0000313" key="2">
    <source>
        <dbReference type="Proteomes" id="UP000838878"/>
    </source>
</evidence>
<sequence>MHGCFKWKDRNFAMMLLPIRNAFVMVISESAQVLDVLGDGVSLISSYRTRTHLRAASTTNTCVIYKLQL</sequence>
<keyword evidence="2" id="KW-1185">Reference proteome</keyword>